<reference evidence="3" key="1">
    <citation type="journal article" date="2019" name="Int. J. Syst. Evol. Microbiol.">
        <title>The Global Catalogue of Microorganisms (GCM) 10K type strain sequencing project: providing services to taxonomists for standard genome sequencing and annotation.</title>
        <authorList>
            <consortium name="The Broad Institute Genomics Platform"/>
            <consortium name="The Broad Institute Genome Sequencing Center for Infectious Disease"/>
            <person name="Wu L."/>
            <person name="Ma J."/>
        </authorList>
    </citation>
    <scope>NUCLEOTIDE SEQUENCE [LARGE SCALE GENOMIC DNA]</scope>
    <source>
        <strain evidence="3">ICMP 19430</strain>
    </source>
</reference>
<comment type="caution">
    <text evidence="2">The sequence shown here is derived from an EMBL/GenBank/DDBJ whole genome shotgun (WGS) entry which is preliminary data.</text>
</comment>
<proteinExistence type="predicted"/>
<evidence type="ECO:0000313" key="3">
    <source>
        <dbReference type="Proteomes" id="UP001596484"/>
    </source>
</evidence>
<evidence type="ECO:0000256" key="1">
    <source>
        <dbReference type="SAM" id="MobiDB-lite"/>
    </source>
</evidence>
<protein>
    <submittedName>
        <fullName evidence="2">Uncharacterized protein</fullName>
    </submittedName>
</protein>
<feature type="region of interest" description="Disordered" evidence="1">
    <location>
        <begin position="159"/>
        <end position="184"/>
    </location>
</feature>
<dbReference type="EMBL" id="JBHTCS010000030">
    <property type="protein sequence ID" value="MFC7451085.1"/>
    <property type="molecule type" value="Genomic_DNA"/>
</dbReference>
<dbReference type="RefSeq" id="WP_378409179.1">
    <property type="nucleotide sequence ID" value="NZ_JBHTCS010000030.1"/>
</dbReference>
<accession>A0ABW2S4U4</accession>
<sequence length="184" mass="18649">MAILGAVAFVVATFVGLGGDDSEPTIVPPPATSQIEPNGSDGPPPSAQAPVVGVFTPDPYPGQSAEEFDHLRDASESLNALIARAKQTGDLDTLASANQIASELQAAQVYRLGNTSGSSKPDAAATTTAVAGLCTSVVGALTAVFALRKAKYELHGERLEASSAEACGRETAPPEDSGTTSRPV</sequence>
<evidence type="ECO:0000313" key="2">
    <source>
        <dbReference type="EMBL" id="MFC7451085.1"/>
    </source>
</evidence>
<name>A0ABW2S4U4_9NOCA</name>
<gene>
    <name evidence="2" type="ORF">ACFQS9_24640</name>
</gene>
<keyword evidence="3" id="KW-1185">Reference proteome</keyword>
<feature type="region of interest" description="Disordered" evidence="1">
    <location>
        <begin position="20"/>
        <end position="49"/>
    </location>
</feature>
<dbReference type="Proteomes" id="UP001596484">
    <property type="component" value="Unassembled WGS sequence"/>
</dbReference>
<organism evidence="2 3">
    <name type="scientific">Rhodococcus daqingensis</name>
    <dbReference type="NCBI Taxonomy" id="2479363"/>
    <lineage>
        <taxon>Bacteria</taxon>
        <taxon>Bacillati</taxon>
        <taxon>Actinomycetota</taxon>
        <taxon>Actinomycetes</taxon>
        <taxon>Mycobacteriales</taxon>
        <taxon>Nocardiaceae</taxon>
        <taxon>Rhodococcus</taxon>
    </lineage>
</organism>